<dbReference type="Gene3D" id="6.10.140.530">
    <property type="match status" value="2"/>
</dbReference>
<evidence type="ECO:0000313" key="3">
    <source>
        <dbReference type="EMBL" id="CAE0715773.1"/>
    </source>
</evidence>
<sequence>MYTHRDTHTMNKKFTLEGNRIHSHHYDPNAFRADPIFSNPYNDMNIYACQSQNQAKREPELHRRSSIAYFADETPTKIDLSFDSNEIFRLENVLGMDGHNNNRNNNRNCKSRRAHPHVHDHTKRNSTFPSTNLSFHNIFPFSNNIKNVRPVASVVSDGEWEGEDESRLAESVKSASTSLQPFFNNFTPPLTSFDVQQQQQQQYNQYPKPSTTPSITMENNTRKRKEMELPLPKPPSKVRFRSHQAESWMEKYGELLDFRLYNRHCLVPNQFPQNPPLAEWVKRQRYQYKLKGLGKHSSMTDDRVIALEKLGFVWNSHDAVWEERLKELKKYKSIYSNTNVPSKYEQNPQLAIWVKRQRRQYKFLAGGKQSTMTPYRVEKLREIDFSWSGRKSKTFT</sequence>
<dbReference type="PANTHER" id="PTHR33418:SF1">
    <property type="entry name" value="HELICASE-ASSOCIATED DOMAIN-CONTAINING PROTEIN"/>
    <property type="match status" value="1"/>
</dbReference>
<reference evidence="3" key="1">
    <citation type="submission" date="2021-01" db="EMBL/GenBank/DDBJ databases">
        <authorList>
            <person name="Corre E."/>
            <person name="Pelletier E."/>
            <person name="Niang G."/>
            <person name="Scheremetjew M."/>
            <person name="Finn R."/>
            <person name="Kale V."/>
            <person name="Holt S."/>
            <person name="Cochrane G."/>
            <person name="Meng A."/>
            <person name="Brown T."/>
            <person name="Cohen L."/>
        </authorList>
    </citation>
    <scope>NUCLEOTIDE SEQUENCE</scope>
    <source>
        <strain evidence="3">10249 10 AB</strain>
    </source>
</reference>
<dbReference type="PANTHER" id="PTHR33418">
    <property type="entry name" value="HELICASE-ASSOCIATED"/>
    <property type="match status" value="1"/>
</dbReference>
<dbReference type="InterPro" id="IPR005114">
    <property type="entry name" value="Helicase_assoc"/>
</dbReference>
<feature type="compositionally biased region" description="Polar residues" evidence="1">
    <location>
        <begin position="203"/>
        <end position="219"/>
    </location>
</feature>
<name>A0A7S4AHD5_9STRA</name>
<gene>
    <name evidence="3" type="ORF">PAUS00366_LOCUS8525</name>
</gene>
<feature type="region of interest" description="Disordered" evidence="1">
    <location>
        <begin position="196"/>
        <end position="237"/>
    </location>
</feature>
<feature type="domain" description="Helicase-associated" evidence="2">
    <location>
        <begin position="245"/>
        <end position="312"/>
    </location>
</feature>
<organism evidence="3">
    <name type="scientific">Pseudo-nitzschia australis</name>
    <dbReference type="NCBI Taxonomy" id="44445"/>
    <lineage>
        <taxon>Eukaryota</taxon>
        <taxon>Sar</taxon>
        <taxon>Stramenopiles</taxon>
        <taxon>Ochrophyta</taxon>
        <taxon>Bacillariophyta</taxon>
        <taxon>Bacillariophyceae</taxon>
        <taxon>Bacillariophycidae</taxon>
        <taxon>Bacillariales</taxon>
        <taxon>Bacillariaceae</taxon>
        <taxon>Pseudo-nitzschia</taxon>
    </lineage>
</organism>
<feature type="compositionally biased region" description="Basic residues" evidence="1">
    <location>
        <begin position="109"/>
        <end position="124"/>
    </location>
</feature>
<dbReference type="AlphaFoldDB" id="A0A7S4AHD5"/>
<accession>A0A7S4AHD5</accession>
<evidence type="ECO:0000256" key="1">
    <source>
        <dbReference type="SAM" id="MobiDB-lite"/>
    </source>
</evidence>
<dbReference type="Pfam" id="PF03457">
    <property type="entry name" value="HA"/>
    <property type="match status" value="2"/>
</dbReference>
<dbReference type="EMBL" id="HBIX01011302">
    <property type="protein sequence ID" value="CAE0715773.1"/>
    <property type="molecule type" value="Transcribed_RNA"/>
</dbReference>
<protein>
    <recommendedName>
        <fullName evidence="2">Helicase-associated domain-containing protein</fullName>
    </recommendedName>
</protein>
<feature type="domain" description="Helicase-associated" evidence="2">
    <location>
        <begin position="317"/>
        <end position="385"/>
    </location>
</feature>
<proteinExistence type="predicted"/>
<evidence type="ECO:0000259" key="2">
    <source>
        <dbReference type="Pfam" id="PF03457"/>
    </source>
</evidence>
<feature type="region of interest" description="Disordered" evidence="1">
    <location>
        <begin position="99"/>
        <end position="127"/>
    </location>
</feature>